<protein>
    <recommendedName>
        <fullName evidence="11">DUF788-domain-containing protein</fullName>
    </recommendedName>
</protein>
<evidence type="ECO:0000256" key="1">
    <source>
        <dbReference type="ARBA" id="ARBA00004477"/>
    </source>
</evidence>
<dbReference type="Proteomes" id="UP000799291">
    <property type="component" value="Unassembled WGS sequence"/>
</dbReference>
<dbReference type="PANTHER" id="PTHR13505">
    <property type="entry name" value="TRANSMEMBRANE PROTEIN 208"/>
    <property type="match status" value="1"/>
</dbReference>
<dbReference type="InterPro" id="IPR008506">
    <property type="entry name" value="SND2/TMEM208"/>
</dbReference>
<dbReference type="EMBL" id="MU005622">
    <property type="protein sequence ID" value="KAF2677476.1"/>
    <property type="molecule type" value="Genomic_DNA"/>
</dbReference>
<sequence length="172" mass="19655">MAQKATKALAAANTKRLNQTALLTFLFHAFYWLLRVLVYRSTFTKKSLLLYLLLASPQLFVNFVFERQSRPTLLPDGTIKRAGEDLDAKGLTEYMWDITYWTYGNLALVALLGDWAWIFYVVVPAYSVYLAWTTYTGMRGGYTDAAGVPQPGAASKRQQKMEKRGGQRMQYR</sequence>
<comment type="similarity">
    <text evidence="2">Belongs to the TMEM208 family.</text>
</comment>
<dbReference type="GO" id="GO:0005773">
    <property type="term" value="C:vacuole"/>
    <property type="evidence" value="ECO:0007669"/>
    <property type="project" value="GOC"/>
</dbReference>
<dbReference type="Pfam" id="PF05620">
    <property type="entry name" value="TMEM208_SND2"/>
    <property type="match status" value="1"/>
</dbReference>
<reference evidence="9" key="1">
    <citation type="journal article" date="2020" name="Stud. Mycol.">
        <title>101 Dothideomycetes genomes: a test case for predicting lifestyles and emergence of pathogens.</title>
        <authorList>
            <person name="Haridas S."/>
            <person name="Albert R."/>
            <person name="Binder M."/>
            <person name="Bloem J."/>
            <person name="Labutti K."/>
            <person name="Salamov A."/>
            <person name="Andreopoulos B."/>
            <person name="Baker S."/>
            <person name="Barry K."/>
            <person name="Bills G."/>
            <person name="Bluhm B."/>
            <person name="Cannon C."/>
            <person name="Castanera R."/>
            <person name="Culley D."/>
            <person name="Daum C."/>
            <person name="Ezra D."/>
            <person name="Gonzalez J."/>
            <person name="Henrissat B."/>
            <person name="Kuo A."/>
            <person name="Liang C."/>
            <person name="Lipzen A."/>
            <person name="Lutzoni F."/>
            <person name="Magnuson J."/>
            <person name="Mondo S."/>
            <person name="Nolan M."/>
            <person name="Ohm R."/>
            <person name="Pangilinan J."/>
            <person name="Park H.-J."/>
            <person name="Ramirez L."/>
            <person name="Alfaro M."/>
            <person name="Sun H."/>
            <person name="Tritt A."/>
            <person name="Yoshinaga Y."/>
            <person name="Zwiers L.-H."/>
            <person name="Turgeon B."/>
            <person name="Goodwin S."/>
            <person name="Spatafora J."/>
            <person name="Crous P."/>
            <person name="Grigoriev I."/>
        </authorList>
    </citation>
    <scope>NUCLEOTIDE SEQUENCE</scope>
    <source>
        <strain evidence="9">CBS 122367</strain>
    </source>
</reference>
<keyword evidence="6 8" id="KW-0472">Membrane</keyword>
<keyword evidence="3 8" id="KW-0812">Transmembrane</keyword>
<evidence type="ECO:0000256" key="6">
    <source>
        <dbReference type="ARBA" id="ARBA00023136"/>
    </source>
</evidence>
<accession>A0A6G1IGW8</accession>
<feature type="transmembrane region" description="Helical" evidence="8">
    <location>
        <begin position="20"/>
        <end position="39"/>
    </location>
</feature>
<dbReference type="AlphaFoldDB" id="A0A6G1IGW8"/>
<dbReference type="GO" id="GO:0006624">
    <property type="term" value="P:vacuolar protein processing"/>
    <property type="evidence" value="ECO:0007669"/>
    <property type="project" value="TreeGrafter"/>
</dbReference>
<keyword evidence="10" id="KW-1185">Reference proteome</keyword>
<proteinExistence type="inferred from homology"/>
<dbReference type="OrthoDB" id="10012212at2759"/>
<evidence type="ECO:0000256" key="8">
    <source>
        <dbReference type="SAM" id="Phobius"/>
    </source>
</evidence>
<organism evidence="9 10">
    <name type="scientific">Lentithecium fluviatile CBS 122367</name>
    <dbReference type="NCBI Taxonomy" id="1168545"/>
    <lineage>
        <taxon>Eukaryota</taxon>
        <taxon>Fungi</taxon>
        <taxon>Dikarya</taxon>
        <taxon>Ascomycota</taxon>
        <taxon>Pezizomycotina</taxon>
        <taxon>Dothideomycetes</taxon>
        <taxon>Pleosporomycetidae</taxon>
        <taxon>Pleosporales</taxon>
        <taxon>Massarineae</taxon>
        <taxon>Lentitheciaceae</taxon>
        <taxon>Lentithecium</taxon>
    </lineage>
</organism>
<feature type="region of interest" description="Disordered" evidence="7">
    <location>
        <begin position="149"/>
        <end position="172"/>
    </location>
</feature>
<dbReference type="PANTHER" id="PTHR13505:SF7">
    <property type="entry name" value="TRANSMEMBRANE PROTEIN 208"/>
    <property type="match status" value="1"/>
</dbReference>
<evidence type="ECO:0008006" key="11">
    <source>
        <dbReference type="Google" id="ProtNLM"/>
    </source>
</evidence>
<name>A0A6G1IGW8_9PLEO</name>
<evidence type="ECO:0000256" key="2">
    <source>
        <dbReference type="ARBA" id="ARBA00009950"/>
    </source>
</evidence>
<evidence type="ECO:0000256" key="7">
    <source>
        <dbReference type="SAM" id="MobiDB-lite"/>
    </source>
</evidence>
<keyword evidence="5 8" id="KW-1133">Transmembrane helix</keyword>
<evidence type="ECO:0000313" key="9">
    <source>
        <dbReference type="EMBL" id="KAF2677476.1"/>
    </source>
</evidence>
<comment type="subcellular location">
    <subcellularLocation>
        <location evidence="1">Endoplasmic reticulum membrane</location>
        <topology evidence="1">Multi-pass membrane protein</topology>
    </subcellularLocation>
</comment>
<evidence type="ECO:0000256" key="4">
    <source>
        <dbReference type="ARBA" id="ARBA00022824"/>
    </source>
</evidence>
<feature type="transmembrane region" description="Helical" evidence="8">
    <location>
        <begin position="115"/>
        <end position="132"/>
    </location>
</feature>
<evidence type="ECO:0000256" key="3">
    <source>
        <dbReference type="ARBA" id="ARBA00022692"/>
    </source>
</evidence>
<keyword evidence="4" id="KW-0256">Endoplasmic reticulum</keyword>
<evidence type="ECO:0000256" key="5">
    <source>
        <dbReference type="ARBA" id="ARBA00022989"/>
    </source>
</evidence>
<gene>
    <name evidence="9" type="ORF">K458DRAFT_395975</name>
</gene>
<evidence type="ECO:0000313" key="10">
    <source>
        <dbReference type="Proteomes" id="UP000799291"/>
    </source>
</evidence>
<dbReference type="GO" id="GO:0005789">
    <property type="term" value="C:endoplasmic reticulum membrane"/>
    <property type="evidence" value="ECO:0007669"/>
    <property type="project" value="UniProtKB-SubCell"/>
</dbReference>